<dbReference type="PROSITE" id="PS00211">
    <property type="entry name" value="ABC_TRANSPORTER_1"/>
    <property type="match status" value="1"/>
</dbReference>
<evidence type="ECO:0000313" key="6">
    <source>
        <dbReference type="EMBL" id="MVB10688.1"/>
    </source>
</evidence>
<sequence>MEHSQILKMIHTQKLGRLFELCPAIRLFFSGIRLERLDTEETLEEALQGIADEYLEDFGLTRGEISDSLVRLMEKDRDEKSGEQVAVRELTVLPGLDKSGNAEQSGFTVRRGEIVAVVGPTGSGKSRLLGDIECLAQSDTPTERSILINGEIPDDACRFSLGGRLISQLSQNMNFVIDLSIRDFLTMHAQSRMVERVDDRIEEVFLCANRLSGEPFQMDSGVTQLSGGQSRALMIADAAILSNSPIVLIDEIENAGIDREQAVRLLAEREKIVFLSTHDPLLALSADRRVVIRNGGVYRVLETSRRERSNLAVIEREDRKLMELRRSIRLGGRLDFDMEAFFHGVQGSA</sequence>
<proteinExistence type="inferred from homology"/>
<dbReference type="OrthoDB" id="9776556at2"/>
<evidence type="ECO:0000313" key="8">
    <source>
        <dbReference type="Proteomes" id="UP000469440"/>
    </source>
</evidence>
<keyword evidence="2" id="KW-0813">Transport</keyword>
<dbReference type="RefSeq" id="WP_156990187.1">
    <property type="nucleotide sequence ID" value="NZ_CP060286.1"/>
</dbReference>
<dbReference type="InterPro" id="IPR003439">
    <property type="entry name" value="ABC_transporter-like_ATP-bd"/>
</dbReference>
<accession>A0A7G8TB88</accession>
<gene>
    <name evidence="6" type="ORF">CAFE_13860</name>
    <name evidence="7" type="ORF">HCR03_00685</name>
</gene>
<evidence type="ECO:0000259" key="5">
    <source>
        <dbReference type="PROSITE" id="PS50893"/>
    </source>
</evidence>
<reference evidence="7 9" key="2">
    <citation type="submission" date="2020-08" db="EMBL/GenBank/DDBJ databases">
        <title>The isolate Caproiciproducens sp. 7D4C2 produces n-caproate at mildly acidic conditions from hexoses: genome and rBOX comparison with related strains and chain-elongating bacteria.</title>
        <authorList>
            <person name="Esquivel-Elizondo S."/>
            <person name="Bagci C."/>
            <person name="Temovska M."/>
            <person name="Jeon B.S."/>
            <person name="Bessarab I."/>
            <person name="Williams R.B.H."/>
            <person name="Huson D.H."/>
            <person name="Angenent L.T."/>
        </authorList>
    </citation>
    <scope>NUCLEOTIDE SEQUENCE [LARGE SCALE GENOMIC DNA]</scope>
    <source>
        <strain evidence="7 9">7D4C2</strain>
    </source>
</reference>
<dbReference type="Proteomes" id="UP000469440">
    <property type="component" value="Unassembled WGS sequence"/>
</dbReference>
<dbReference type="InterPro" id="IPR003593">
    <property type="entry name" value="AAA+_ATPase"/>
</dbReference>
<comment type="similarity">
    <text evidence="1">Belongs to the ABC transporter superfamily.</text>
</comment>
<dbReference type="PANTHER" id="PTHR43117">
    <property type="entry name" value="OSMOPROTECTANT IMPORT ATP-BINDING PROTEIN OSMV"/>
    <property type="match status" value="1"/>
</dbReference>
<dbReference type="PROSITE" id="PS50893">
    <property type="entry name" value="ABC_TRANSPORTER_2"/>
    <property type="match status" value="1"/>
</dbReference>
<dbReference type="AlphaFoldDB" id="A0A6N8HYD9"/>
<dbReference type="InterPro" id="IPR017871">
    <property type="entry name" value="ABC_transporter-like_CS"/>
</dbReference>
<keyword evidence="4 7" id="KW-0067">ATP-binding</keyword>
<dbReference type="Proteomes" id="UP000515909">
    <property type="component" value="Chromosome"/>
</dbReference>
<dbReference type="SUPFAM" id="SSF52540">
    <property type="entry name" value="P-loop containing nucleoside triphosphate hydrolases"/>
    <property type="match status" value="1"/>
</dbReference>
<evidence type="ECO:0000256" key="4">
    <source>
        <dbReference type="ARBA" id="ARBA00022840"/>
    </source>
</evidence>
<evidence type="ECO:0000256" key="1">
    <source>
        <dbReference type="ARBA" id="ARBA00005417"/>
    </source>
</evidence>
<dbReference type="GO" id="GO:0005524">
    <property type="term" value="F:ATP binding"/>
    <property type="evidence" value="ECO:0007669"/>
    <property type="project" value="UniProtKB-KW"/>
</dbReference>
<evidence type="ECO:0000256" key="2">
    <source>
        <dbReference type="ARBA" id="ARBA00022448"/>
    </source>
</evidence>
<dbReference type="Pfam" id="PF00005">
    <property type="entry name" value="ABC_tran"/>
    <property type="match status" value="1"/>
</dbReference>
<organism evidence="6 8">
    <name type="scientific">Caproicibacter fermentans</name>
    <dbReference type="NCBI Taxonomy" id="2576756"/>
    <lineage>
        <taxon>Bacteria</taxon>
        <taxon>Bacillati</taxon>
        <taxon>Bacillota</taxon>
        <taxon>Clostridia</taxon>
        <taxon>Eubacteriales</taxon>
        <taxon>Acutalibacteraceae</taxon>
        <taxon>Caproicibacter</taxon>
    </lineage>
</organism>
<dbReference type="PANTHER" id="PTHR43117:SF4">
    <property type="entry name" value="OSMOPROTECTANT IMPORT ATP-BINDING PROTEIN OSMV"/>
    <property type="match status" value="1"/>
</dbReference>
<reference evidence="6 8" key="1">
    <citation type="submission" date="2019-09" db="EMBL/GenBank/DDBJ databases">
        <title>Genome sequence of Clostridium sp. EA1.</title>
        <authorList>
            <person name="Poehlein A."/>
            <person name="Bengelsdorf F.R."/>
            <person name="Daniel R."/>
        </authorList>
    </citation>
    <scope>NUCLEOTIDE SEQUENCE [LARGE SCALE GENOMIC DNA]</scope>
    <source>
        <strain evidence="6 8">EA1</strain>
    </source>
</reference>
<dbReference type="KEGG" id="cfem:HCR03_00685"/>
<dbReference type="InterPro" id="IPR027417">
    <property type="entry name" value="P-loop_NTPase"/>
</dbReference>
<evidence type="ECO:0000313" key="7">
    <source>
        <dbReference type="EMBL" id="QNK40879.1"/>
    </source>
</evidence>
<name>A0A6N8HYD9_9FIRM</name>
<accession>A0A6N8HYD9</accession>
<dbReference type="EMBL" id="VWXL01000047">
    <property type="protein sequence ID" value="MVB10688.1"/>
    <property type="molecule type" value="Genomic_DNA"/>
</dbReference>
<dbReference type="Gene3D" id="3.40.50.300">
    <property type="entry name" value="P-loop containing nucleotide triphosphate hydrolases"/>
    <property type="match status" value="1"/>
</dbReference>
<dbReference type="EMBL" id="CP060286">
    <property type="protein sequence ID" value="QNK40879.1"/>
    <property type="molecule type" value="Genomic_DNA"/>
</dbReference>
<evidence type="ECO:0000256" key="3">
    <source>
        <dbReference type="ARBA" id="ARBA00022741"/>
    </source>
</evidence>
<keyword evidence="8" id="KW-1185">Reference proteome</keyword>
<evidence type="ECO:0000313" key="9">
    <source>
        <dbReference type="Proteomes" id="UP000515909"/>
    </source>
</evidence>
<protein>
    <submittedName>
        <fullName evidence="6">ABC transporter</fullName>
    </submittedName>
    <submittedName>
        <fullName evidence="7">ATP-binding cassette domain-containing protein</fullName>
    </submittedName>
</protein>
<keyword evidence="3" id="KW-0547">Nucleotide-binding</keyword>
<dbReference type="GO" id="GO:0016887">
    <property type="term" value="F:ATP hydrolysis activity"/>
    <property type="evidence" value="ECO:0007669"/>
    <property type="project" value="InterPro"/>
</dbReference>
<dbReference type="SMART" id="SM00382">
    <property type="entry name" value="AAA"/>
    <property type="match status" value="1"/>
</dbReference>
<feature type="domain" description="ABC transporter" evidence="5">
    <location>
        <begin position="87"/>
        <end position="320"/>
    </location>
</feature>